<dbReference type="Gene3D" id="3.40.50.10420">
    <property type="entry name" value="NagB/RpiA/CoA transferase-like"/>
    <property type="match status" value="1"/>
</dbReference>
<sequence length="196" mass="20825">MRQSLREEKAIVRELGLRRRDALSIAARAAASAAINDRILSVLADRPTVSAAGYLPIRSEVDPRPAMAALAARGIAVAVPAIVNADLVFRRLDGTEGMERQGFGTYAPGAGAEQLDPDLLIVPLAAFDLACGRCGYGKGFYDRAIARLAQGGRLLTIGVAFDAQRVDHVPMEAHDRTLDMIVTESAVHRPSTAPGP</sequence>
<keyword evidence="4" id="KW-0479">Metal-binding</keyword>
<keyword evidence="4" id="KW-0460">Magnesium</keyword>
<evidence type="ECO:0000313" key="5">
    <source>
        <dbReference type="EMBL" id="SHI47339.1"/>
    </source>
</evidence>
<keyword evidence="3 4" id="KW-0067">ATP-binding</keyword>
<dbReference type="Proteomes" id="UP000184290">
    <property type="component" value="Unassembled WGS sequence"/>
</dbReference>
<comment type="cofactor">
    <cofactor evidence="4">
        <name>Mg(2+)</name>
        <dbReference type="ChEBI" id="CHEBI:18420"/>
    </cofactor>
</comment>
<dbReference type="InterPro" id="IPR024185">
    <property type="entry name" value="FTHF_cligase-like_sf"/>
</dbReference>
<dbReference type="InterPro" id="IPR002698">
    <property type="entry name" value="FTHF_cligase"/>
</dbReference>
<dbReference type="EMBL" id="FQZC01000001">
    <property type="protein sequence ID" value="SHI47339.1"/>
    <property type="molecule type" value="Genomic_DNA"/>
</dbReference>
<keyword evidence="2 4" id="KW-0547">Nucleotide-binding</keyword>
<dbReference type="InterPro" id="IPR037171">
    <property type="entry name" value="NagB/RpiA_transferase-like"/>
</dbReference>
<evidence type="ECO:0000256" key="4">
    <source>
        <dbReference type="RuleBase" id="RU361279"/>
    </source>
</evidence>
<name>A0ABY1I2H5_9HYPH</name>
<reference evidence="5 6" key="1">
    <citation type="submission" date="2016-11" db="EMBL/GenBank/DDBJ databases">
        <authorList>
            <person name="Varghese N."/>
            <person name="Submissions S."/>
        </authorList>
    </citation>
    <scope>NUCLEOTIDE SEQUENCE [LARGE SCALE GENOMIC DNA]</scope>
    <source>
        <strain evidence="5 6">DSM 21988</strain>
    </source>
</reference>
<comment type="catalytic activity">
    <reaction evidence="4">
        <text>(6S)-5-formyl-5,6,7,8-tetrahydrofolate + ATP = (6R)-5,10-methenyltetrahydrofolate + ADP + phosphate</text>
        <dbReference type="Rhea" id="RHEA:10488"/>
        <dbReference type="ChEBI" id="CHEBI:30616"/>
        <dbReference type="ChEBI" id="CHEBI:43474"/>
        <dbReference type="ChEBI" id="CHEBI:57455"/>
        <dbReference type="ChEBI" id="CHEBI:57457"/>
        <dbReference type="ChEBI" id="CHEBI:456216"/>
        <dbReference type="EC" id="6.3.3.2"/>
    </reaction>
</comment>
<dbReference type="PANTHER" id="PTHR23407">
    <property type="entry name" value="ATPASE INHIBITOR/5-FORMYLTETRAHYDROFOLATE CYCLO-LIGASE"/>
    <property type="match status" value="1"/>
</dbReference>
<dbReference type="SUPFAM" id="SSF100950">
    <property type="entry name" value="NagB/RpiA/CoA transferase-like"/>
    <property type="match status" value="1"/>
</dbReference>
<dbReference type="PANTHER" id="PTHR23407:SF1">
    <property type="entry name" value="5-FORMYLTETRAHYDROFOLATE CYCLO-LIGASE"/>
    <property type="match status" value="1"/>
</dbReference>
<evidence type="ECO:0000256" key="2">
    <source>
        <dbReference type="ARBA" id="ARBA00022741"/>
    </source>
</evidence>
<gene>
    <name evidence="5" type="ORF">SAMN02745911_0264</name>
</gene>
<dbReference type="NCBIfam" id="TIGR02727">
    <property type="entry name" value="MTHFS_bact"/>
    <property type="match status" value="1"/>
</dbReference>
<comment type="similarity">
    <text evidence="1 4">Belongs to the 5-formyltetrahydrofolate cyclo-ligase family.</text>
</comment>
<organism evidence="5 6">
    <name type="scientific">Aureimonas altamirensis DSM 21988</name>
    <dbReference type="NCBI Taxonomy" id="1121026"/>
    <lineage>
        <taxon>Bacteria</taxon>
        <taxon>Pseudomonadati</taxon>
        <taxon>Pseudomonadota</taxon>
        <taxon>Alphaproteobacteria</taxon>
        <taxon>Hyphomicrobiales</taxon>
        <taxon>Aurantimonadaceae</taxon>
        <taxon>Aureimonas</taxon>
    </lineage>
</organism>
<evidence type="ECO:0000256" key="1">
    <source>
        <dbReference type="ARBA" id="ARBA00010638"/>
    </source>
</evidence>
<protein>
    <recommendedName>
        <fullName evidence="4">5-formyltetrahydrofolate cyclo-ligase</fullName>
        <ecNumber evidence="4">6.3.3.2</ecNumber>
    </recommendedName>
</protein>
<dbReference type="PIRSF" id="PIRSF006806">
    <property type="entry name" value="FTHF_cligase"/>
    <property type="match status" value="1"/>
</dbReference>
<evidence type="ECO:0000256" key="3">
    <source>
        <dbReference type="ARBA" id="ARBA00022840"/>
    </source>
</evidence>
<accession>A0ABY1I2H5</accession>
<comment type="caution">
    <text evidence="5">The sequence shown here is derived from an EMBL/GenBank/DDBJ whole genome shotgun (WGS) entry which is preliminary data.</text>
</comment>
<proteinExistence type="inferred from homology"/>
<keyword evidence="6" id="KW-1185">Reference proteome</keyword>
<dbReference type="EC" id="6.3.3.2" evidence="4"/>
<evidence type="ECO:0000313" key="6">
    <source>
        <dbReference type="Proteomes" id="UP000184290"/>
    </source>
</evidence>
<dbReference type="Pfam" id="PF01812">
    <property type="entry name" value="5-FTHF_cyc-lig"/>
    <property type="match status" value="1"/>
</dbReference>